<sequence length="51" mass="5788">MLPDDVQVMFKKLIARNHQVNPEKKVITVQYILAMLCGGHVSDRSGYQPCD</sequence>
<keyword evidence="2" id="KW-1185">Reference proteome</keyword>
<name>A0A1G8LZK2_9SPHI</name>
<protein>
    <submittedName>
        <fullName evidence="1">Uncharacterized protein</fullName>
    </submittedName>
</protein>
<proteinExistence type="predicted"/>
<dbReference type="STRING" id="551996.SAMN05192573_12524"/>
<reference evidence="2" key="1">
    <citation type="submission" date="2016-10" db="EMBL/GenBank/DDBJ databases">
        <authorList>
            <person name="Varghese N."/>
            <person name="Submissions S."/>
        </authorList>
    </citation>
    <scope>NUCLEOTIDE SEQUENCE [LARGE SCALE GENOMIC DNA]</scope>
    <source>
        <strain evidence="2">Gh-67</strain>
    </source>
</reference>
<organism evidence="1 2">
    <name type="scientific">Mucilaginibacter gossypii</name>
    <dbReference type="NCBI Taxonomy" id="551996"/>
    <lineage>
        <taxon>Bacteria</taxon>
        <taxon>Pseudomonadati</taxon>
        <taxon>Bacteroidota</taxon>
        <taxon>Sphingobacteriia</taxon>
        <taxon>Sphingobacteriales</taxon>
        <taxon>Sphingobacteriaceae</taxon>
        <taxon>Mucilaginibacter</taxon>
    </lineage>
</organism>
<dbReference type="Proteomes" id="UP000199705">
    <property type="component" value="Unassembled WGS sequence"/>
</dbReference>
<accession>A0A1G8LZK2</accession>
<evidence type="ECO:0000313" key="2">
    <source>
        <dbReference type="Proteomes" id="UP000199705"/>
    </source>
</evidence>
<gene>
    <name evidence="1" type="ORF">SAMN05192573_12524</name>
</gene>
<dbReference type="AlphaFoldDB" id="A0A1G8LZK2"/>
<evidence type="ECO:0000313" key="1">
    <source>
        <dbReference type="EMBL" id="SDI61086.1"/>
    </source>
</evidence>
<dbReference type="EMBL" id="FNCG01000025">
    <property type="protein sequence ID" value="SDI61086.1"/>
    <property type="molecule type" value="Genomic_DNA"/>
</dbReference>